<evidence type="ECO:0000259" key="6">
    <source>
        <dbReference type="Pfam" id="PF01694"/>
    </source>
</evidence>
<keyword evidence="4 5" id="KW-0472">Membrane</keyword>
<gene>
    <name evidence="7" type="ORF">GCM10025881_19700</name>
</gene>
<feature type="transmembrane region" description="Helical" evidence="5">
    <location>
        <begin position="242"/>
        <end position="265"/>
    </location>
</feature>
<keyword evidence="8" id="KW-1185">Reference proteome</keyword>
<feature type="transmembrane region" description="Helical" evidence="5">
    <location>
        <begin position="212"/>
        <end position="230"/>
    </location>
</feature>
<evidence type="ECO:0000256" key="3">
    <source>
        <dbReference type="ARBA" id="ARBA00022989"/>
    </source>
</evidence>
<dbReference type="SUPFAM" id="SSF144091">
    <property type="entry name" value="Rhomboid-like"/>
    <property type="match status" value="1"/>
</dbReference>
<keyword evidence="3 5" id="KW-1133">Transmembrane helix</keyword>
<comment type="caution">
    <text evidence="7">The sequence shown here is derived from an EMBL/GenBank/DDBJ whole genome shotgun (WGS) entry which is preliminary data.</text>
</comment>
<sequence length="307" mass="32577">MSGVGPEVDASVCYRHPDRTSWTLCERCGRTICPECQILTPQGVRCPTCIEELGGSVQWTPASGPRPAPKPVKRKRVRVRSGAVLDDRPAWQRVALGMLRPGDESPVISWATAAIATAVWLVGLFTPVLSLWLVALPGLGWQVWRFVTASIASAPGASLAGVLSFVLSVLVFLLTAPLAERQLGRRRFVVVLLAAGIAGAAAAVIVGYPGYGLYGIIYGLFGATLIQVWSSPGLRTQLLVMIGVYVLITLILSPALLPAIVGGILGGTGAAFIERRFEEHRSRRVPYGLIAGGLAVLVVIAIVRGLL</sequence>
<dbReference type="InterPro" id="IPR022764">
    <property type="entry name" value="Peptidase_S54_rhomboid_dom"/>
</dbReference>
<feature type="transmembrane region" description="Helical" evidence="5">
    <location>
        <begin position="154"/>
        <end position="176"/>
    </location>
</feature>
<dbReference type="Pfam" id="PF01694">
    <property type="entry name" value="Rhomboid"/>
    <property type="match status" value="1"/>
</dbReference>
<evidence type="ECO:0000256" key="5">
    <source>
        <dbReference type="SAM" id="Phobius"/>
    </source>
</evidence>
<dbReference type="Proteomes" id="UP001157034">
    <property type="component" value="Unassembled WGS sequence"/>
</dbReference>
<protein>
    <submittedName>
        <fullName evidence="7">Rhomboid family intramembrane serine protease</fullName>
    </submittedName>
</protein>
<dbReference type="Gene3D" id="1.20.1540.10">
    <property type="entry name" value="Rhomboid-like"/>
    <property type="match status" value="1"/>
</dbReference>
<keyword evidence="7" id="KW-0645">Protease</keyword>
<keyword evidence="2 5" id="KW-0812">Transmembrane</keyword>
<reference evidence="8" key="1">
    <citation type="journal article" date="2019" name="Int. J. Syst. Evol. Microbiol.">
        <title>The Global Catalogue of Microorganisms (GCM) 10K type strain sequencing project: providing services to taxonomists for standard genome sequencing and annotation.</title>
        <authorList>
            <consortium name="The Broad Institute Genomics Platform"/>
            <consortium name="The Broad Institute Genome Sequencing Center for Infectious Disease"/>
            <person name="Wu L."/>
            <person name="Ma J."/>
        </authorList>
    </citation>
    <scope>NUCLEOTIDE SEQUENCE [LARGE SCALE GENOMIC DNA]</scope>
    <source>
        <strain evidence="8">NBRC 108894</strain>
    </source>
</reference>
<comment type="subcellular location">
    <subcellularLocation>
        <location evidence="1">Membrane</location>
        <topology evidence="1">Multi-pass membrane protein</topology>
    </subcellularLocation>
</comment>
<evidence type="ECO:0000313" key="8">
    <source>
        <dbReference type="Proteomes" id="UP001157034"/>
    </source>
</evidence>
<feature type="transmembrane region" description="Helical" evidence="5">
    <location>
        <begin position="107"/>
        <end position="134"/>
    </location>
</feature>
<dbReference type="PANTHER" id="PTHR43066:SF11">
    <property type="entry name" value="PEPTIDASE S54 RHOMBOID DOMAIN-CONTAINING PROTEIN"/>
    <property type="match status" value="1"/>
</dbReference>
<dbReference type="GO" id="GO:0006508">
    <property type="term" value="P:proteolysis"/>
    <property type="evidence" value="ECO:0007669"/>
    <property type="project" value="UniProtKB-KW"/>
</dbReference>
<dbReference type="PANTHER" id="PTHR43066">
    <property type="entry name" value="RHOMBOID-RELATED PROTEIN"/>
    <property type="match status" value="1"/>
</dbReference>
<feature type="transmembrane region" description="Helical" evidence="5">
    <location>
        <begin position="188"/>
        <end position="206"/>
    </location>
</feature>
<dbReference type="GO" id="GO:0008233">
    <property type="term" value="F:peptidase activity"/>
    <property type="evidence" value="ECO:0007669"/>
    <property type="project" value="UniProtKB-KW"/>
</dbReference>
<evidence type="ECO:0000313" key="7">
    <source>
        <dbReference type="EMBL" id="GMA95146.1"/>
    </source>
</evidence>
<organism evidence="7 8">
    <name type="scientific">Pseudolysinimonas kribbensis</name>
    <dbReference type="NCBI Taxonomy" id="433641"/>
    <lineage>
        <taxon>Bacteria</taxon>
        <taxon>Bacillati</taxon>
        <taxon>Actinomycetota</taxon>
        <taxon>Actinomycetes</taxon>
        <taxon>Micrococcales</taxon>
        <taxon>Microbacteriaceae</taxon>
        <taxon>Pseudolysinimonas</taxon>
    </lineage>
</organism>
<feature type="transmembrane region" description="Helical" evidence="5">
    <location>
        <begin position="285"/>
        <end position="306"/>
    </location>
</feature>
<accession>A0ABQ6K5X5</accession>
<evidence type="ECO:0000256" key="2">
    <source>
        <dbReference type="ARBA" id="ARBA00022692"/>
    </source>
</evidence>
<proteinExistence type="predicted"/>
<dbReference type="InterPro" id="IPR035952">
    <property type="entry name" value="Rhomboid-like_sf"/>
</dbReference>
<dbReference type="RefSeq" id="WP_284253971.1">
    <property type="nucleotide sequence ID" value="NZ_BAAAQO010000002.1"/>
</dbReference>
<keyword evidence="7" id="KW-0378">Hydrolase</keyword>
<name>A0ABQ6K5X5_9MICO</name>
<feature type="domain" description="Peptidase S54 rhomboid" evidence="6">
    <location>
        <begin position="141"/>
        <end position="272"/>
    </location>
</feature>
<evidence type="ECO:0000256" key="4">
    <source>
        <dbReference type="ARBA" id="ARBA00023136"/>
    </source>
</evidence>
<dbReference type="EMBL" id="BSVB01000001">
    <property type="protein sequence ID" value="GMA95146.1"/>
    <property type="molecule type" value="Genomic_DNA"/>
</dbReference>
<evidence type="ECO:0000256" key="1">
    <source>
        <dbReference type="ARBA" id="ARBA00004141"/>
    </source>
</evidence>